<feature type="transmembrane region" description="Helical" evidence="1">
    <location>
        <begin position="6"/>
        <end position="25"/>
    </location>
</feature>
<feature type="transmembrane region" description="Helical" evidence="1">
    <location>
        <begin position="37"/>
        <end position="58"/>
    </location>
</feature>
<keyword evidence="1" id="KW-0472">Membrane</keyword>
<protein>
    <submittedName>
        <fullName evidence="2">Uncharacterized protein</fullName>
    </submittedName>
</protein>
<keyword evidence="3" id="KW-1185">Reference proteome</keyword>
<keyword evidence="1" id="KW-0812">Transmembrane</keyword>
<dbReference type="Proteomes" id="UP000076852">
    <property type="component" value="Chromosome 2"/>
</dbReference>
<gene>
    <name evidence="2" type="ORF">AYM40_28355</name>
</gene>
<name>A0A160FTY8_9BURK</name>
<feature type="transmembrane region" description="Helical" evidence="1">
    <location>
        <begin position="78"/>
        <end position="98"/>
    </location>
</feature>
<proteinExistence type="predicted"/>
<sequence>MYKLEQYHPGVLAVLCSQLICLAAFAWETNGLIHNKWVEMLLGFSLLAGLILSLGLFGTWLKFKDEVKLHVFLSANQIYSAIAIATLGEVATILLVPLR</sequence>
<evidence type="ECO:0000313" key="2">
    <source>
        <dbReference type="EMBL" id="ANB76178.1"/>
    </source>
</evidence>
<evidence type="ECO:0000313" key="3">
    <source>
        <dbReference type="Proteomes" id="UP000076852"/>
    </source>
</evidence>
<evidence type="ECO:0000256" key="1">
    <source>
        <dbReference type="SAM" id="Phobius"/>
    </source>
</evidence>
<organism evidence="2 3">
    <name type="scientific">Paraburkholderia phytofirmans OLGA172</name>
    <dbReference type="NCBI Taxonomy" id="1417228"/>
    <lineage>
        <taxon>Bacteria</taxon>
        <taxon>Pseudomonadati</taxon>
        <taxon>Pseudomonadota</taxon>
        <taxon>Betaproteobacteria</taxon>
        <taxon>Burkholderiales</taxon>
        <taxon>Burkholderiaceae</taxon>
        <taxon>Paraburkholderia</taxon>
    </lineage>
</organism>
<dbReference type="EMBL" id="CP014579">
    <property type="protein sequence ID" value="ANB76178.1"/>
    <property type="molecule type" value="Genomic_DNA"/>
</dbReference>
<dbReference type="AlphaFoldDB" id="A0A160FTY8"/>
<reference evidence="2 3" key="1">
    <citation type="journal article" date="2016" name="Gene">
        <title>PacBio SMRT assembly of a complex multi-replicon genome reveals chlorocatechol degradative operon in a region of genome plasticity.</title>
        <authorList>
            <person name="Ricker N."/>
            <person name="Shen S.Y."/>
            <person name="Goordial J."/>
            <person name="Jin S."/>
            <person name="Fulthorpe R.R."/>
        </authorList>
    </citation>
    <scope>NUCLEOTIDE SEQUENCE [LARGE SCALE GENOMIC DNA]</scope>
    <source>
        <strain evidence="2 3">OLGA172</strain>
    </source>
</reference>
<dbReference type="RefSeq" id="WP_063499425.1">
    <property type="nucleotide sequence ID" value="NZ_CP014579.1"/>
</dbReference>
<dbReference type="KEGG" id="buz:AYM40_28355"/>
<dbReference type="OrthoDB" id="9035508at2"/>
<accession>A0A160FTY8</accession>
<keyword evidence="1" id="KW-1133">Transmembrane helix</keyword>